<protein>
    <submittedName>
        <fullName evidence="1">Uncharacterized protein</fullName>
    </submittedName>
</protein>
<dbReference type="Proteomes" id="UP000054282">
    <property type="component" value="Unassembled WGS sequence"/>
</dbReference>
<name>A0A0L7M8U3_PLAF4</name>
<dbReference type="AlphaFoldDB" id="A0A0L7M8U3"/>
<dbReference type="EMBL" id="GG702125">
    <property type="protein sequence ID" value="KOB89272.1"/>
    <property type="molecule type" value="Genomic_DNA"/>
</dbReference>
<evidence type="ECO:0000313" key="1">
    <source>
        <dbReference type="EMBL" id="KOB89272.1"/>
    </source>
</evidence>
<dbReference type="KEGG" id="pfd:PFDG_04820"/>
<reference evidence="2" key="1">
    <citation type="submission" date="2006-09" db="EMBL/GenBank/DDBJ databases">
        <title>Annotation of Plasmodium falciparum Dd2.</title>
        <authorList>
            <consortium name="The Broad Institute Genome Sequencing Platform"/>
            <person name="Volkman S.K."/>
            <person name="Neafsey D.E."/>
            <person name="Dash A.P."/>
            <person name="Chitnis C.E."/>
            <person name="Hartl D.L."/>
            <person name="Young S.K."/>
            <person name="Zeng Q."/>
            <person name="Koehrsen M."/>
            <person name="Alvarado L."/>
            <person name="Berlin A."/>
            <person name="Borenstein D."/>
            <person name="Chapman S.B."/>
            <person name="Chen Z."/>
            <person name="Engels R."/>
            <person name="Freedman E."/>
            <person name="Gellesch M."/>
            <person name="Goldberg J."/>
            <person name="Griggs A."/>
            <person name="Gujja S."/>
            <person name="Heilman E.R."/>
            <person name="Heiman D.I."/>
            <person name="Howarth C."/>
            <person name="Jen D."/>
            <person name="Larson L."/>
            <person name="Mehta T."/>
            <person name="Neiman D."/>
            <person name="Park D."/>
            <person name="Pearson M."/>
            <person name="Roberts A."/>
            <person name="Saif S."/>
            <person name="Shea T."/>
            <person name="Shenoy N."/>
            <person name="Sisk P."/>
            <person name="Stolte C."/>
            <person name="Sykes S."/>
            <person name="Walk T."/>
            <person name="White J."/>
            <person name="Yandava C."/>
            <person name="Haas B."/>
            <person name="Henn M.R."/>
            <person name="Nusbaum C."/>
            <person name="Birren B."/>
        </authorList>
    </citation>
    <scope>NUCLEOTIDE SEQUENCE [LARGE SCALE GENOMIC DNA]</scope>
</reference>
<reference evidence="2" key="2">
    <citation type="submission" date="2006-09" db="EMBL/GenBank/DDBJ databases">
        <title>The genome sequence of Plasmodium falciparum Dd2.</title>
        <authorList>
            <consortium name="The Broad Institute Genome Sequencing Platform"/>
            <person name="Birren B."/>
            <person name="Lander E."/>
            <person name="Galagan J."/>
            <person name="Nusbaum C."/>
            <person name="Devon K."/>
            <person name="Henn M."/>
            <person name="Jaffe D."/>
            <person name="Butler J."/>
            <person name="Alvarez P."/>
            <person name="Gnerre S."/>
            <person name="Grabherr M."/>
            <person name="Kleber M."/>
            <person name="Mauceli E."/>
            <person name="Brockman W."/>
            <person name="MacCallum I.A."/>
            <person name="Rounsley S."/>
            <person name="Young S."/>
            <person name="LaButti K."/>
            <person name="Pushparaj V."/>
            <person name="DeCaprio D."/>
            <person name="Crawford M."/>
            <person name="Koehrsen M."/>
            <person name="Engels R."/>
            <person name="Montgomery P."/>
            <person name="Pearson M."/>
            <person name="Howarth C."/>
            <person name="Larson L."/>
            <person name="Luoma S."/>
            <person name="White J."/>
            <person name="Kodira C."/>
            <person name="Zeng Q."/>
            <person name="O'Leary S."/>
            <person name="Yandava C."/>
            <person name="Alvarado L."/>
            <person name="Wirth D."/>
            <person name="Volkman S."/>
            <person name="Hartl D."/>
        </authorList>
    </citation>
    <scope>NUCLEOTIDE SEQUENCE [LARGE SCALE GENOMIC DNA]</scope>
</reference>
<gene>
    <name evidence="1" type="ORF">PFDG_04820</name>
</gene>
<evidence type="ECO:0000313" key="2">
    <source>
        <dbReference type="Proteomes" id="UP000054282"/>
    </source>
</evidence>
<accession>A0A0L7M8U3</accession>
<proteinExistence type="predicted"/>
<organism evidence="1 2">
    <name type="scientific">Plasmodium falciparum (isolate Dd2)</name>
    <dbReference type="NCBI Taxonomy" id="57267"/>
    <lineage>
        <taxon>Eukaryota</taxon>
        <taxon>Sar</taxon>
        <taxon>Alveolata</taxon>
        <taxon>Apicomplexa</taxon>
        <taxon>Aconoidasida</taxon>
        <taxon>Haemosporida</taxon>
        <taxon>Plasmodiidae</taxon>
        <taxon>Plasmodium</taxon>
        <taxon>Plasmodium (Laverania)</taxon>
    </lineage>
</organism>
<sequence length="91" mass="10376">MFITCLHILYSCIDHKALSLFILLFVLPILYHYLLLYLFFITTPLPLFFLFLCGRRALPGGGERATPPPKCGLFLTNQQRFVAITGADCKH</sequence>